<feature type="region of interest" description="Disordered" evidence="1">
    <location>
        <begin position="85"/>
        <end position="139"/>
    </location>
</feature>
<name>A0ABR4PB24_9HELO</name>
<gene>
    <name evidence="3" type="ORF">PVAG01_06953</name>
</gene>
<sequence length="139" mass="15236">MSPISARSDSMPAQLVARTWYGKTAVEGQQLTGIILGVCIFVALLVVGCWGYNRNRKRTRAKEEKLAQQKRWYEAELRRESAMGHVDEHGNPSTTPLPRSLVLGDGGVGDPLARGLDVPPEYEEPAVPLRTLSPGGRAR</sequence>
<evidence type="ECO:0000313" key="4">
    <source>
        <dbReference type="Proteomes" id="UP001629113"/>
    </source>
</evidence>
<evidence type="ECO:0000313" key="3">
    <source>
        <dbReference type="EMBL" id="KAL3420508.1"/>
    </source>
</evidence>
<keyword evidence="2" id="KW-0812">Transmembrane</keyword>
<protein>
    <submittedName>
        <fullName evidence="3">Uncharacterized protein</fullName>
    </submittedName>
</protein>
<keyword evidence="2" id="KW-0472">Membrane</keyword>
<evidence type="ECO:0000256" key="1">
    <source>
        <dbReference type="SAM" id="MobiDB-lite"/>
    </source>
</evidence>
<feature type="transmembrane region" description="Helical" evidence="2">
    <location>
        <begin position="31"/>
        <end position="52"/>
    </location>
</feature>
<evidence type="ECO:0000256" key="2">
    <source>
        <dbReference type="SAM" id="Phobius"/>
    </source>
</evidence>
<proteinExistence type="predicted"/>
<reference evidence="3 4" key="1">
    <citation type="submission" date="2024-06" db="EMBL/GenBank/DDBJ databases">
        <title>Complete genome of Phlyctema vagabunda strain 19-DSS-EL-015.</title>
        <authorList>
            <person name="Fiorenzani C."/>
        </authorList>
    </citation>
    <scope>NUCLEOTIDE SEQUENCE [LARGE SCALE GENOMIC DNA]</scope>
    <source>
        <strain evidence="3 4">19-DSS-EL-015</strain>
    </source>
</reference>
<dbReference type="EMBL" id="JBFCZG010000006">
    <property type="protein sequence ID" value="KAL3420508.1"/>
    <property type="molecule type" value="Genomic_DNA"/>
</dbReference>
<organism evidence="3 4">
    <name type="scientific">Phlyctema vagabunda</name>
    <dbReference type="NCBI Taxonomy" id="108571"/>
    <lineage>
        <taxon>Eukaryota</taxon>
        <taxon>Fungi</taxon>
        <taxon>Dikarya</taxon>
        <taxon>Ascomycota</taxon>
        <taxon>Pezizomycotina</taxon>
        <taxon>Leotiomycetes</taxon>
        <taxon>Helotiales</taxon>
        <taxon>Dermateaceae</taxon>
        <taxon>Phlyctema</taxon>
    </lineage>
</organism>
<keyword evidence="2" id="KW-1133">Transmembrane helix</keyword>
<accession>A0ABR4PB24</accession>
<comment type="caution">
    <text evidence="3">The sequence shown here is derived from an EMBL/GenBank/DDBJ whole genome shotgun (WGS) entry which is preliminary data.</text>
</comment>
<keyword evidence="4" id="KW-1185">Reference proteome</keyword>
<dbReference type="Proteomes" id="UP001629113">
    <property type="component" value="Unassembled WGS sequence"/>
</dbReference>